<dbReference type="GO" id="GO:0046621">
    <property type="term" value="P:negative regulation of organ growth"/>
    <property type="evidence" value="ECO:0007669"/>
    <property type="project" value="InterPro"/>
</dbReference>
<dbReference type="GO" id="GO:0048437">
    <property type="term" value="P:floral organ development"/>
    <property type="evidence" value="ECO:0007669"/>
    <property type="project" value="TreeGrafter"/>
</dbReference>
<dbReference type="PROSITE" id="PS50089">
    <property type="entry name" value="ZF_RING_2"/>
    <property type="match status" value="1"/>
</dbReference>
<accession>A0A8X8CAV7</accession>
<dbReference type="AlphaFoldDB" id="A0A8X8CAV7"/>
<dbReference type="Pfam" id="PF13639">
    <property type="entry name" value="zf-RING_2"/>
    <property type="match status" value="1"/>
</dbReference>
<dbReference type="PANTHER" id="PTHR46400:SF13">
    <property type="entry name" value="SUPERFAMILY PROTEIN, PUTATIVE-RELATED"/>
    <property type="match status" value="1"/>
</dbReference>
<evidence type="ECO:0000256" key="1">
    <source>
        <dbReference type="PROSITE-ProRule" id="PRU00175"/>
    </source>
</evidence>
<dbReference type="Proteomes" id="UP000886885">
    <property type="component" value="Chromosome 15A"/>
</dbReference>
<evidence type="ECO:0000313" key="3">
    <source>
        <dbReference type="EMBL" id="KAG6747472.1"/>
    </source>
</evidence>
<dbReference type="InterPro" id="IPR001841">
    <property type="entry name" value="Znf_RING"/>
</dbReference>
<evidence type="ECO:0000259" key="2">
    <source>
        <dbReference type="PROSITE" id="PS50089"/>
    </source>
</evidence>
<dbReference type="GO" id="GO:0016567">
    <property type="term" value="P:protein ubiquitination"/>
    <property type="evidence" value="ECO:0007669"/>
    <property type="project" value="InterPro"/>
</dbReference>
<dbReference type="OrthoDB" id="8062037at2759"/>
<dbReference type="InterPro" id="IPR033276">
    <property type="entry name" value="BB"/>
</dbReference>
<name>A0A8X8CAV7_POPTO</name>
<gene>
    <name evidence="3" type="ORF">POTOM_049876</name>
</gene>
<reference evidence="3" key="1">
    <citation type="journal article" date="2020" name="bioRxiv">
        <title>Hybrid origin of Populus tomentosa Carr. identified through genome sequencing and phylogenomic analysis.</title>
        <authorList>
            <person name="An X."/>
            <person name="Gao K."/>
            <person name="Chen Z."/>
            <person name="Li J."/>
            <person name="Yang X."/>
            <person name="Yang X."/>
            <person name="Zhou J."/>
            <person name="Guo T."/>
            <person name="Zhao T."/>
            <person name="Huang S."/>
            <person name="Miao D."/>
            <person name="Khan W.U."/>
            <person name="Rao P."/>
            <person name="Ye M."/>
            <person name="Lei B."/>
            <person name="Liao W."/>
            <person name="Wang J."/>
            <person name="Ji L."/>
            <person name="Li Y."/>
            <person name="Guo B."/>
            <person name="Mustafa N.S."/>
            <person name="Li S."/>
            <person name="Yun Q."/>
            <person name="Keller S.R."/>
            <person name="Mao J."/>
            <person name="Zhang R."/>
            <person name="Strauss S.H."/>
        </authorList>
    </citation>
    <scope>NUCLEOTIDE SEQUENCE</scope>
    <source>
        <strain evidence="3">GM15</strain>
        <tissue evidence="3">Leaf</tissue>
    </source>
</reference>
<dbReference type="GO" id="GO:0008270">
    <property type="term" value="F:zinc ion binding"/>
    <property type="evidence" value="ECO:0007669"/>
    <property type="project" value="UniProtKB-KW"/>
</dbReference>
<dbReference type="PANTHER" id="PTHR46400">
    <property type="entry name" value="RING/U-BOX SUPERFAMILY PROTEIN"/>
    <property type="match status" value="1"/>
</dbReference>
<protein>
    <recommendedName>
        <fullName evidence="2">RING-type domain-containing protein</fullName>
    </recommendedName>
</protein>
<dbReference type="GO" id="GO:0031624">
    <property type="term" value="F:ubiquitin conjugating enzyme binding"/>
    <property type="evidence" value="ECO:0007669"/>
    <property type="project" value="TreeGrafter"/>
</dbReference>
<keyword evidence="1" id="KW-0862">Zinc</keyword>
<dbReference type="GO" id="GO:0004842">
    <property type="term" value="F:ubiquitin-protein transferase activity"/>
    <property type="evidence" value="ECO:0007669"/>
    <property type="project" value="InterPro"/>
</dbReference>
<organism evidence="3 4">
    <name type="scientific">Populus tomentosa</name>
    <name type="common">Chinese white poplar</name>
    <dbReference type="NCBI Taxonomy" id="118781"/>
    <lineage>
        <taxon>Eukaryota</taxon>
        <taxon>Viridiplantae</taxon>
        <taxon>Streptophyta</taxon>
        <taxon>Embryophyta</taxon>
        <taxon>Tracheophyta</taxon>
        <taxon>Spermatophyta</taxon>
        <taxon>Magnoliopsida</taxon>
        <taxon>eudicotyledons</taxon>
        <taxon>Gunneridae</taxon>
        <taxon>Pentapetalae</taxon>
        <taxon>rosids</taxon>
        <taxon>fabids</taxon>
        <taxon>Malpighiales</taxon>
        <taxon>Salicaceae</taxon>
        <taxon>Saliceae</taxon>
        <taxon>Populus</taxon>
    </lineage>
</organism>
<keyword evidence="1" id="KW-0863">Zinc-finger</keyword>
<dbReference type="SMART" id="SM00184">
    <property type="entry name" value="RING"/>
    <property type="match status" value="1"/>
</dbReference>
<evidence type="ECO:0000313" key="4">
    <source>
        <dbReference type="Proteomes" id="UP000886885"/>
    </source>
</evidence>
<sequence length="205" mass="23324">MKGNRSGNYSNSNSWDTLESRLYNCFFGDADRITDSLLHYGRYSQYEAYVDEFMTRKLQNMSIYGRHSGRATSKNHYLYFNLYLVTSSRAELSLLRYFAGCTYPAWEGKSGGTAGETNRFQESLGSVSLGVSQQAVSRLPIHKYSPSSSKGKSGGDTECVICKMEYERGDRLITLPCAHQYHEDCIKKWLEDHKDCCVCKEEVSV</sequence>
<dbReference type="FunFam" id="3.30.40.10:FF:001173">
    <property type="entry name" value="Uncharacterized protein"/>
    <property type="match status" value="1"/>
</dbReference>
<keyword evidence="1" id="KW-0479">Metal-binding</keyword>
<dbReference type="EMBL" id="JAAWWB010000029">
    <property type="protein sequence ID" value="KAG6747472.1"/>
    <property type="molecule type" value="Genomic_DNA"/>
</dbReference>
<proteinExistence type="predicted"/>
<comment type="caution">
    <text evidence="3">The sequence shown here is derived from an EMBL/GenBank/DDBJ whole genome shotgun (WGS) entry which is preliminary data.</text>
</comment>
<keyword evidence="4" id="KW-1185">Reference proteome</keyword>
<feature type="domain" description="RING-type" evidence="2">
    <location>
        <begin position="159"/>
        <end position="200"/>
    </location>
</feature>